<evidence type="ECO:0000256" key="4">
    <source>
        <dbReference type="PROSITE-ProRule" id="PRU00339"/>
    </source>
</evidence>
<protein>
    <submittedName>
        <fullName evidence="7">Tetratricopeptide repeat protein</fullName>
    </submittedName>
</protein>
<comment type="caution">
    <text evidence="7">The sequence shown here is derived from an EMBL/GenBank/DDBJ whole genome shotgun (WGS) entry which is preliminary data.</text>
</comment>
<dbReference type="PANTHER" id="PTHR44858">
    <property type="entry name" value="TETRATRICOPEPTIDE REPEAT PROTEIN 6"/>
    <property type="match status" value="1"/>
</dbReference>
<evidence type="ECO:0000256" key="3">
    <source>
        <dbReference type="PROSITE-ProRule" id="PRU00087"/>
    </source>
</evidence>
<feature type="repeat" description="TPR" evidence="4">
    <location>
        <begin position="344"/>
        <end position="377"/>
    </location>
</feature>
<dbReference type="PROSITE" id="PS50194">
    <property type="entry name" value="FILAMIN_REPEAT"/>
    <property type="match status" value="2"/>
</dbReference>
<feature type="repeat" description="TPR" evidence="4">
    <location>
        <begin position="310"/>
        <end position="343"/>
    </location>
</feature>
<proteinExistence type="predicted"/>
<feature type="region of interest" description="Disordered" evidence="6">
    <location>
        <begin position="1433"/>
        <end position="1496"/>
    </location>
</feature>
<gene>
    <name evidence="7" type="ORF">M0812_23088</name>
</gene>
<dbReference type="Pfam" id="PF13181">
    <property type="entry name" value="TPR_8"/>
    <property type="match status" value="5"/>
</dbReference>
<feature type="repeat" description="TPR" evidence="4">
    <location>
        <begin position="455"/>
        <end position="488"/>
    </location>
</feature>
<dbReference type="InterPro" id="IPR017868">
    <property type="entry name" value="Filamin/ABP280_repeat-like"/>
</dbReference>
<dbReference type="InterPro" id="IPR013783">
    <property type="entry name" value="Ig-like_fold"/>
</dbReference>
<evidence type="ECO:0000256" key="5">
    <source>
        <dbReference type="SAM" id="Coils"/>
    </source>
</evidence>
<evidence type="ECO:0000256" key="2">
    <source>
        <dbReference type="ARBA" id="ARBA00022803"/>
    </source>
</evidence>
<feature type="repeat" description="Filamin" evidence="3">
    <location>
        <begin position="1368"/>
        <end position="1409"/>
    </location>
</feature>
<feature type="coiled-coil region" evidence="5">
    <location>
        <begin position="389"/>
        <end position="454"/>
    </location>
</feature>
<feature type="repeat" description="Filamin" evidence="3">
    <location>
        <begin position="1180"/>
        <end position="1291"/>
    </location>
</feature>
<dbReference type="Pfam" id="PF13414">
    <property type="entry name" value="TPR_11"/>
    <property type="match status" value="1"/>
</dbReference>
<evidence type="ECO:0000313" key="7">
    <source>
        <dbReference type="EMBL" id="KAJ3430088.1"/>
    </source>
</evidence>
<sequence>MSKQSFESLLSISPDFNKTTTLGIALSGFQNTIEQNKNYRSSLKTVAHLYLQNGKEKKALKTYKKAIEHNPNDTESHYQLAQIYLKTTSKEEQAEEHLKKCLVTNSDHKKARSKLSKLLLNSNKEGQAEDHLEQLVKSFPENLKYILRLTNCYLGLNKIEKTKQLLNDSLKIFPHNLEIRMKLAQALLSSKNEDEDLNLAREQYKIILKMDPNNYIASMNLGIIYEKLKDFKNSILMYKRSINSGNENIECYYKLSNILLNNGRSEDSIKILKQILDKYITAIDGKERVKEKEPNEQKEGNENDGLVECSKICYKISKIYLQMSKNEESIKYLNDSTKYNPNNFMSHYTLAKLYFKLKRFDQSLEEYSECIKIEPTNSKSYTGLGLIYLSKYENETENEKEKEKEKEIEIEIENINIYKKNNEKEKIKNNENKINNLNEALNNFNLSIKLDENNLKSYKGLVIIYLKQKNFDLAIEILQKMLELNPFDSNNAQLIGLLLLNRNKNKNDLINSKKYFENALKLEDYKNEKIYFQIAFIQSKLNEIEFSIKNYEKCLELNPNMVEANLNLGILLLKNYKMEKNVHKQIKYLENSINYLVFVAEKQPHNIKAQLNLAISYKKLGNFGQSQKRFQNIVNLKNFHTINKNENENQEKQEQEQEQEHKQEKEHGQDGEFAKLYQDIVWFNFGKLYERLGKKEMALNCYENSIKFNPNFAPSHNNLALLLVKNNNQNLSASFNSMRKTLELYPNNPKYYKTMAKILIYLNQYEEAKQCLEKIFNLKNLDKNNKNTKNYYEIAKSEIKKIDLQLEENRKQLERNLNFKNKELNKRSKLEGKYKHQEKNFRSLVDDKILKEKFDYIPKINFQRHIPQQYSIDSLFIWKSKSYILMKSDIFEGIKIAQINTKGEIFKPIEISNSWDWFLFTHFEYITKTILINNSLYIFIQSDTSNNQNNEKENRNENENNFFKIYKLDLDILKWDQEFNKETIKFDYEKADEEEYSDDDDDDDDEENYYDDDEKLKLTDLMITSIIYQQKDHLLFCFEQSGNHIVIDPNDKVASKLELDVKLPVYKNTCTIINNCIYILDPNRGLILYDDIGRISEFTLKKKDVKPRFTKQIVNSCFLFTVNDNLYFIQPPKALYQFDFQNLKWIKYSTMQLKLINNITYSKSTLFFINIERNFGFLPFIKIDVNKTRMMGNNFNQASIADEIFLTIALSDPLNNKVEGNEMAKIEGKLYYIDEKDQNNKILLNNAVNIIDKQDSDEVIISFIENKHPNLQLDVFINDMEIPQSPFKINLQPLKPCPKNFVIKNNPKLQSNQLLCQTGIEQPCFFTLLIRDKLKNIIDNPDLLDDSQIYCLIYGLDQKNKGLYIHPRIKYNGNGEYLFEFIVNVVGNYTVLIEFQEKALPFCPLIIKANNHDQRLRNLLSRQKNNKILKNILNSNIDRSENSNESSGSGSSDNGNNQSTQDYNEIIKENSNNEIEHNSDLDLNDNSVIRQSSDEK</sequence>
<dbReference type="InterPro" id="IPR011990">
    <property type="entry name" value="TPR-like_helical_dom_sf"/>
</dbReference>
<feature type="repeat" description="TPR" evidence="4">
    <location>
        <begin position="679"/>
        <end position="712"/>
    </location>
</feature>
<dbReference type="Proteomes" id="UP001146793">
    <property type="component" value="Unassembled WGS sequence"/>
</dbReference>
<organism evidence="7 8">
    <name type="scientific">Anaeramoeba flamelloides</name>
    <dbReference type="NCBI Taxonomy" id="1746091"/>
    <lineage>
        <taxon>Eukaryota</taxon>
        <taxon>Metamonada</taxon>
        <taxon>Anaeramoebidae</taxon>
        <taxon>Anaeramoeba</taxon>
    </lineage>
</organism>
<feature type="compositionally biased region" description="Low complexity" evidence="6">
    <location>
        <begin position="1433"/>
        <end position="1459"/>
    </location>
</feature>
<reference evidence="7" key="1">
    <citation type="submission" date="2022-08" db="EMBL/GenBank/DDBJ databases">
        <title>Novel sulphate-reducing endosymbionts in the free-living metamonad Anaeramoeba.</title>
        <authorList>
            <person name="Jerlstrom-Hultqvist J."/>
            <person name="Cepicka I."/>
            <person name="Gallot-Lavallee L."/>
            <person name="Salas-Leiva D."/>
            <person name="Curtis B.A."/>
            <person name="Zahonova K."/>
            <person name="Pipaliya S."/>
            <person name="Dacks J."/>
            <person name="Roger A.J."/>
        </authorList>
    </citation>
    <scope>NUCLEOTIDE SEQUENCE</scope>
    <source>
        <strain evidence="7">Busselton2</strain>
    </source>
</reference>
<dbReference type="EMBL" id="JANTQA010000051">
    <property type="protein sequence ID" value="KAJ3430088.1"/>
    <property type="molecule type" value="Genomic_DNA"/>
</dbReference>
<dbReference type="Gene3D" id="1.25.40.10">
    <property type="entry name" value="Tetratricopeptide repeat domain"/>
    <property type="match status" value="6"/>
</dbReference>
<keyword evidence="2 4" id="KW-0802">TPR repeat</keyword>
<feature type="region of interest" description="Disordered" evidence="6">
    <location>
        <begin position="648"/>
        <end position="669"/>
    </location>
</feature>
<dbReference type="Pfam" id="PF07719">
    <property type="entry name" value="TPR_2"/>
    <property type="match status" value="1"/>
</dbReference>
<dbReference type="SUPFAM" id="SSF48452">
    <property type="entry name" value="TPR-like"/>
    <property type="match status" value="2"/>
</dbReference>
<dbReference type="InterPro" id="IPR013105">
    <property type="entry name" value="TPR_2"/>
</dbReference>
<feature type="region of interest" description="Disordered" evidence="6">
    <location>
        <begin position="990"/>
        <end position="1009"/>
    </location>
</feature>
<dbReference type="InterPro" id="IPR019734">
    <property type="entry name" value="TPR_rpt"/>
</dbReference>
<feature type="compositionally biased region" description="Polar residues" evidence="6">
    <location>
        <begin position="1484"/>
        <end position="1496"/>
    </location>
</feature>
<keyword evidence="1" id="KW-0677">Repeat</keyword>
<feature type="repeat" description="TPR" evidence="4">
    <location>
        <begin position="528"/>
        <end position="561"/>
    </location>
</feature>
<dbReference type="Pfam" id="PF13432">
    <property type="entry name" value="TPR_16"/>
    <property type="match status" value="1"/>
</dbReference>
<dbReference type="InterPro" id="IPR014756">
    <property type="entry name" value="Ig_E-set"/>
</dbReference>
<evidence type="ECO:0000313" key="8">
    <source>
        <dbReference type="Proteomes" id="UP001146793"/>
    </source>
</evidence>
<evidence type="ECO:0000256" key="6">
    <source>
        <dbReference type="SAM" id="MobiDB-lite"/>
    </source>
</evidence>
<dbReference type="SMART" id="SM00028">
    <property type="entry name" value="TPR"/>
    <property type="match status" value="12"/>
</dbReference>
<feature type="repeat" description="TPR" evidence="4">
    <location>
        <begin position="40"/>
        <end position="73"/>
    </location>
</feature>
<dbReference type="Gene3D" id="2.60.40.10">
    <property type="entry name" value="Immunoglobulins"/>
    <property type="match status" value="2"/>
</dbReference>
<dbReference type="SUPFAM" id="SSF81296">
    <property type="entry name" value="E set domains"/>
    <property type="match status" value="1"/>
</dbReference>
<name>A0AAV7YJY3_9EUKA</name>
<keyword evidence="5" id="KW-0175">Coiled coil</keyword>
<dbReference type="PANTHER" id="PTHR44858:SF1">
    <property type="entry name" value="UDP-N-ACETYLGLUCOSAMINE--PEPTIDE N-ACETYLGLUCOSAMINYLTRANSFERASE SPINDLY-RELATED"/>
    <property type="match status" value="1"/>
</dbReference>
<accession>A0AAV7YJY3</accession>
<evidence type="ECO:0000256" key="1">
    <source>
        <dbReference type="ARBA" id="ARBA00022737"/>
    </source>
</evidence>
<dbReference type="InterPro" id="IPR050498">
    <property type="entry name" value="Ycf3"/>
</dbReference>
<dbReference type="PROSITE" id="PS50005">
    <property type="entry name" value="TPR"/>
    <property type="match status" value="6"/>
</dbReference>
<feature type="coiled-coil region" evidence="5">
    <location>
        <begin position="778"/>
        <end position="840"/>
    </location>
</feature>